<dbReference type="Gene3D" id="2.30.30.60">
    <property type="match status" value="1"/>
</dbReference>
<dbReference type="InterPro" id="IPR049278">
    <property type="entry name" value="MS_channel_C"/>
</dbReference>
<evidence type="ECO:0000256" key="6">
    <source>
        <dbReference type="ARBA" id="ARBA00023136"/>
    </source>
</evidence>
<evidence type="ECO:0000256" key="7">
    <source>
        <dbReference type="SAM" id="MobiDB-lite"/>
    </source>
</evidence>
<dbReference type="InterPro" id="IPR010920">
    <property type="entry name" value="LSM_dom_sf"/>
</dbReference>
<dbReference type="HOGENOM" id="CLU_037945_8_1_11"/>
<comment type="similarity">
    <text evidence="2">Belongs to the MscS (TC 1.A.23) family.</text>
</comment>
<comment type="caution">
    <text evidence="11">The sequence shown here is derived from an EMBL/GenBank/DDBJ whole genome shotgun (WGS) entry which is preliminary data.</text>
</comment>
<dbReference type="Pfam" id="PF00924">
    <property type="entry name" value="MS_channel_2nd"/>
    <property type="match status" value="1"/>
</dbReference>
<protein>
    <submittedName>
        <fullName evidence="11">Mechanosensitive ion channel protein MscS</fullName>
    </submittedName>
</protein>
<dbReference type="InterPro" id="IPR023408">
    <property type="entry name" value="MscS_beta-dom_sf"/>
</dbReference>
<dbReference type="RefSeq" id="WP_046254401.1">
    <property type="nucleotide sequence ID" value="NZ_CP010946.1"/>
</dbReference>
<evidence type="ECO:0000313" key="11">
    <source>
        <dbReference type="EMBL" id="OHU51446.1"/>
    </source>
</evidence>
<dbReference type="AlphaFoldDB" id="A0A0E3XR23"/>
<evidence type="ECO:0000256" key="2">
    <source>
        <dbReference type="ARBA" id="ARBA00008017"/>
    </source>
</evidence>
<evidence type="ECO:0000259" key="10">
    <source>
        <dbReference type="Pfam" id="PF21082"/>
    </source>
</evidence>
<dbReference type="GeneID" id="31681013"/>
<dbReference type="GO" id="GO:0005886">
    <property type="term" value="C:plasma membrane"/>
    <property type="evidence" value="ECO:0007669"/>
    <property type="project" value="UniProtKB-SubCell"/>
</dbReference>
<feature type="domain" description="Mechanosensitive ion channel MscS C-terminal" evidence="10">
    <location>
        <begin position="209"/>
        <end position="295"/>
    </location>
</feature>
<gene>
    <name evidence="11" type="ORF">BKG82_22870</name>
</gene>
<dbReference type="InterPro" id="IPR011014">
    <property type="entry name" value="MscS_channel_TM-2"/>
</dbReference>
<evidence type="ECO:0000256" key="4">
    <source>
        <dbReference type="ARBA" id="ARBA00022692"/>
    </source>
</evidence>
<dbReference type="InterPro" id="IPR011066">
    <property type="entry name" value="MscS_channel_C_sf"/>
</dbReference>
<accession>A0A0E3XR23</accession>
<proteinExistence type="inferred from homology"/>
<feature type="compositionally biased region" description="Basic and acidic residues" evidence="7">
    <location>
        <begin position="314"/>
        <end position="330"/>
    </location>
</feature>
<dbReference type="SUPFAM" id="SSF50182">
    <property type="entry name" value="Sm-like ribonucleoproteins"/>
    <property type="match status" value="1"/>
</dbReference>
<comment type="subcellular location">
    <subcellularLocation>
        <location evidence="1">Cell membrane</location>
        <topology evidence="1">Multi-pass membrane protein</topology>
    </subcellularLocation>
</comment>
<dbReference type="PATRIC" id="fig|1774.35.peg.3418"/>
<dbReference type="Pfam" id="PF21082">
    <property type="entry name" value="MS_channel_3rd"/>
    <property type="match status" value="1"/>
</dbReference>
<organism evidence="11 12">
    <name type="scientific">Mycobacteroides chelonae</name>
    <name type="common">Mycobacterium chelonae</name>
    <dbReference type="NCBI Taxonomy" id="1774"/>
    <lineage>
        <taxon>Bacteria</taxon>
        <taxon>Bacillati</taxon>
        <taxon>Actinomycetota</taxon>
        <taxon>Actinomycetes</taxon>
        <taxon>Mycobacteriales</taxon>
        <taxon>Mycobacteriaceae</taxon>
        <taxon>Mycobacteroides</taxon>
    </lineage>
</organism>
<keyword evidence="6 8" id="KW-0472">Membrane</keyword>
<feature type="transmembrane region" description="Helical" evidence="8">
    <location>
        <begin position="29"/>
        <end position="51"/>
    </location>
</feature>
<dbReference type="EMBL" id="MLIQ01000023">
    <property type="protein sequence ID" value="OHU51446.1"/>
    <property type="molecule type" value="Genomic_DNA"/>
</dbReference>
<dbReference type="Gene3D" id="3.30.70.100">
    <property type="match status" value="1"/>
</dbReference>
<keyword evidence="5 8" id="KW-1133">Transmembrane helix</keyword>
<dbReference type="FunFam" id="2.30.30.60:FF:000001">
    <property type="entry name" value="MscS Mechanosensitive ion channel"/>
    <property type="match status" value="1"/>
</dbReference>
<dbReference type="Proteomes" id="UP000180043">
    <property type="component" value="Unassembled WGS sequence"/>
</dbReference>
<sequence length="343" mass="37241">MTSATEFNAASLRLHERWNTLWSSEVGRWLLDSGLQIVIAVLGAMILVRFINWGAHKITRRLDRSFTQSDALVRSEASKHRQALASVVSWIVVVLVVVVTTVHVVGVLGISIGGLAGPAAVLGGALGFGAQRVVQDLLSGFFLITEKQYGFGDLVELYVQGQTTESRGTVEEVTLRVTKLRSSEGEVITIPNGLIVKAVNLSKDWARAVVDIPVPTSVDLARVNDVLYDVCQQALVDRDLSQLLLDAPSLMGVESIEVDRVNVRMVARSLPGKQFEVGRRLRAKVIAALAKAGVALVGDSRPVVRTMSSSSSGELKRDTKREEGRDEGVDTKPQPIVKDEDLK</sequence>
<evidence type="ECO:0000256" key="1">
    <source>
        <dbReference type="ARBA" id="ARBA00004651"/>
    </source>
</evidence>
<evidence type="ECO:0000313" key="12">
    <source>
        <dbReference type="Proteomes" id="UP000180043"/>
    </source>
</evidence>
<reference evidence="11 12" key="1">
    <citation type="submission" date="2016-10" db="EMBL/GenBank/DDBJ databases">
        <title>Evaluation of Human, Veterinary and Environmental Mycobacterium chelonae Isolates by Core Genome Phylogenomic Analysis, Targeted Gene Comparison, and Anti-microbial Susceptibility Patterns: A Tale of Mistaken Identities.</title>
        <authorList>
            <person name="Fogelson S.B."/>
            <person name="Camus A.C."/>
            <person name="Lorenz W."/>
            <person name="Vasireddy R."/>
            <person name="Vasireddy S."/>
            <person name="Smith T."/>
            <person name="Brown-Elliott B.A."/>
            <person name="Wallace R.J.Jr."/>
            <person name="Hasan N.A."/>
            <person name="Reischl U."/>
            <person name="Sanchez S."/>
        </authorList>
    </citation>
    <scope>NUCLEOTIDE SEQUENCE [LARGE SCALE GENOMIC DNA]</scope>
    <source>
        <strain evidence="11 12">15515</strain>
    </source>
</reference>
<dbReference type="InterPro" id="IPR006685">
    <property type="entry name" value="MscS_channel_2nd"/>
</dbReference>
<evidence type="ECO:0000256" key="3">
    <source>
        <dbReference type="ARBA" id="ARBA00022475"/>
    </source>
</evidence>
<keyword evidence="4 8" id="KW-0812">Transmembrane</keyword>
<feature type="transmembrane region" description="Helical" evidence="8">
    <location>
        <begin position="83"/>
        <end position="102"/>
    </location>
</feature>
<dbReference type="PANTHER" id="PTHR30460">
    <property type="entry name" value="MODERATE CONDUCTANCE MECHANOSENSITIVE CHANNEL YBIO"/>
    <property type="match status" value="1"/>
</dbReference>
<feature type="domain" description="Mechanosensitive ion channel MscS" evidence="9">
    <location>
        <begin position="133"/>
        <end position="202"/>
    </location>
</feature>
<dbReference type="GO" id="GO:0008381">
    <property type="term" value="F:mechanosensitive monoatomic ion channel activity"/>
    <property type="evidence" value="ECO:0007669"/>
    <property type="project" value="InterPro"/>
</dbReference>
<name>A0A0E3XR23_MYCCH</name>
<dbReference type="InterPro" id="IPR045276">
    <property type="entry name" value="YbiO_bact"/>
</dbReference>
<dbReference type="SUPFAM" id="SSF82689">
    <property type="entry name" value="Mechanosensitive channel protein MscS (YggB), C-terminal domain"/>
    <property type="match status" value="1"/>
</dbReference>
<keyword evidence="3" id="KW-1003">Cell membrane</keyword>
<dbReference type="OrthoDB" id="4638917at2"/>
<dbReference type="SUPFAM" id="SSF82861">
    <property type="entry name" value="Mechanosensitive channel protein MscS (YggB), transmembrane region"/>
    <property type="match status" value="1"/>
</dbReference>
<evidence type="ECO:0000259" key="9">
    <source>
        <dbReference type="Pfam" id="PF00924"/>
    </source>
</evidence>
<dbReference type="Gene3D" id="1.10.287.1260">
    <property type="match status" value="1"/>
</dbReference>
<feature type="region of interest" description="Disordered" evidence="7">
    <location>
        <begin position="304"/>
        <end position="343"/>
    </location>
</feature>
<evidence type="ECO:0000256" key="5">
    <source>
        <dbReference type="ARBA" id="ARBA00022989"/>
    </source>
</evidence>
<evidence type="ECO:0000256" key="8">
    <source>
        <dbReference type="SAM" id="Phobius"/>
    </source>
</evidence>
<dbReference type="PANTHER" id="PTHR30460:SF0">
    <property type="entry name" value="MODERATE CONDUCTANCE MECHANOSENSITIVE CHANNEL YBIO"/>
    <property type="match status" value="1"/>
</dbReference>